<evidence type="ECO:0000313" key="2">
    <source>
        <dbReference type="EMBL" id="GGD65602.1"/>
    </source>
</evidence>
<evidence type="ECO:0000259" key="1">
    <source>
        <dbReference type="Pfam" id="PF02036"/>
    </source>
</evidence>
<dbReference type="AlphaFoldDB" id="A0A916YX98"/>
<name>A0A916YX98_9BACT</name>
<dbReference type="SUPFAM" id="SSF55718">
    <property type="entry name" value="SCP-like"/>
    <property type="match status" value="1"/>
</dbReference>
<evidence type="ECO:0000313" key="3">
    <source>
        <dbReference type="Proteomes" id="UP000609064"/>
    </source>
</evidence>
<proteinExistence type="predicted"/>
<reference evidence="2" key="2">
    <citation type="submission" date="2020-09" db="EMBL/GenBank/DDBJ databases">
        <authorList>
            <person name="Sun Q."/>
            <person name="Zhou Y."/>
        </authorList>
    </citation>
    <scope>NUCLEOTIDE SEQUENCE</scope>
    <source>
        <strain evidence="2">CGMCC 1.15958</strain>
    </source>
</reference>
<dbReference type="EMBL" id="BMKK01000006">
    <property type="protein sequence ID" value="GGD65602.1"/>
    <property type="molecule type" value="Genomic_DNA"/>
</dbReference>
<sequence>MTAKEYLQNTASRLTAADIDGVATTLHFDFGGGADYSMVVADGKAEFVEGFVGTAECVVKADADDFVKIATGDMNPMMAMMMGKLKLSNPGAMMKYAKMLGLM</sequence>
<dbReference type="InterPro" id="IPR003033">
    <property type="entry name" value="SCP2_sterol-bd_dom"/>
</dbReference>
<reference evidence="2" key="1">
    <citation type="journal article" date="2014" name="Int. J. Syst. Evol. Microbiol.">
        <title>Complete genome sequence of Corynebacterium casei LMG S-19264T (=DSM 44701T), isolated from a smear-ripened cheese.</title>
        <authorList>
            <consortium name="US DOE Joint Genome Institute (JGI-PGF)"/>
            <person name="Walter F."/>
            <person name="Albersmeier A."/>
            <person name="Kalinowski J."/>
            <person name="Ruckert C."/>
        </authorList>
    </citation>
    <scope>NUCLEOTIDE SEQUENCE</scope>
    <source>
        <strain evidence="2">CGMCC 1.15958</strain>
    </source>
</reference>
<protein>
    <recommendedName>
        <fullName evidence="1">SCP2 domain-containing protein</fullName>
    </recommendedName>
</protein>
<dbReference type="Pfam" id="PF02036">
    <property type="entry name" value="SCP2"/>
    <property type="match status" value="1"/>
</dbReference>
<dbReference type="Gene3D" id="3.30.1050.10">
    <property type="entry name" value="SCP2 sterol-binding domain"/>
    <property type="match status" value="1"/>
</dbReference>
<keyword evidence="3" id="KW-1185">Reference proteome</keyword>
<gene>
    <name evidence="2" type="ORF">GCM10011514_32090</name>
</gene>
<organism evidence="2 3">
    <name type="scientific">Emticicia aquatilis</name>
    <dbReference type="NCBI Taxonomy" id="1537369"/>
    <lineage>
        <taxon>Bacteria</taxon>
        <taxon>Pseudomonadati</taxon>
        <taxon>Bacteroidota</taxon>
        <taxon>Cytophagia</taxon>
        <taxon>Cytophagales</taxon>
        <taxon>Leadbetterellaceae</taxon>
        <taxon>Emticicia</taxon>
    </lineage>
</organism>
<comment type="caution">
    <text evidence="2">The sequence shown here is derived from an EMBL/GenBank/DDBJ whole genome shotgun (WGS) entry which is preliminary data.</text>
</comment>
<dbReference type="RefSeq" id="WP_188767295.1">
    <property type="nucleotide sequence ID" value="NZ_BMKK01000006.1"/>
</dbReference>
<feature type="domain" description="SCP2" evidence="1">
    <location>
        <begin position="9"/>
        <end position="99"/>
    </location>
</feature>
<dbReference type="Proteomes" id="UP000609064">
    <property type="component" value="Unassembled WGS sequence"/>
</dbReference>
<dbReference type="InterPro" id="IPR036527">
    <property type="entry name" value="SCP2_sterol-bd_dom_sf"/>
</dbReference>
<accession>A0A916YX98</accession>